<dbReference type="Gene3D" id="1.20.5.340">
    <property type="match status" value="1"/>
</dbReference>
<name>A0A5J5EP89_9PEZI</name>
<sequence>MYLRAFGPHAVVVPPPAPQGAQVPSVAQQVPSLAEQVTSLAQQVPSLAQQLPSLAEQVPTLAQQVPSLAQQVPTLAQCLLNTHLGRLPDDKLPTSVILTRQDTGEMDRPH</sequence>
<keyword evidence="2" id="KW-1185">Reference proteome</keyword>
<protein>
    <submittedName>
        <fullName evidence="1">Uncharacterized protein</fullName>
    </submittedName>
</protein>
<dbReference type="Proteomes" id="UP000326924">
    <property type="component" value="Unassembled WGS sequence"/>
</dbReference>
<proteinExistence type="predicted"/>
<evidence type="ECO:0000313" key="2">
    <source>
        <dbReference type="Proteomes" id="UP000326924"/>
    </source>
</evidence>
<evidence type="ECO:0000313" key="1">
    <source>
        <dbReference type="EMBL" id="KAA8896913.1"/>
    </source>
</evidence>
<reference evidence="1 2" key="1">
    <citation type="submission" date="2019-09" db="EMBL/GenBank/DDBJ databases">
        <title>Draft genome of the ectomycorrhizal ascomycete Sphaerosporella brunnea.</title>
        <authorList>
            <consortium name="DOE Joint Genome Institute"/>
            <person name="Benucci G.M."/>
            <person name="Marozzi G."/>
            <person name="Antonielli L."/>
            <person name="Sanchez S."/>
            <person name="Marco P."/>
            <person name="Wang X."/>
            <person name="Falini L.B."/>
            <person name="Barry K."/>
            <person name="Haridas S."/>
            <person name="Lipzen A."/>
            <person name="Labutti K."/>
            <person name="Grigoriev I.V."/>
            <person name="Murat C."/>
            <person name="Martin F."/>
            <person name="Albertini E."/>
            <person name="Donnini D."/>
            <person name="Bonito G."/>
        </authorList>
    </citation>
    <scope>NUCLEOTIDE SEQUENCE [LARGE SCALE GENOMIC DNA]</scope>
    <source>
        <strain evidence="1 2">Sb_GMNB300</strain>
    </source>
</reference>
<comment type="caution">
    <text evidence="1">The sequence shown here is derived from an EMBL/GenBank/DDBJ whole genome shotgun (WGS) entry which is preliminary data.</text>
</comment>
<gene>
    <name evidence="1" type="ORF">FN846DRAFT_910529</name>
</gene>
<dbReference type="EMBL" id="VXIS01000205">
    <property type="protein sequence ID" value="KAA8896913.1"/>
    <property type="molecule type" value="Genomic_DNA"/>
</dbReference>
<dbReference type="AlphaFoldDB" id="A0A5J5EP89"/>
<accession>A0A5J5EP89</accession>
<organism evidence="1 2">
    <name type="scientific">Sphaerosporella brunnea</name>
    <dbReference type="NCBI Taxonomy" id="1250544"/>
    <lineage>
        <taxon>Eukaryota</taxon>
        <taxon>Fungi</taxon>
        <taxon>Dikarya</taxon>
        <taxon>Ascomycota</taxon>
        <taxon>Pezizomycotina</taxon>
        <taxon>Pezizomycetes</taxon>
        <taxon>Pezizales</taxon>
        <taxon>Pyronemataceae</taxon>
        <taxon>Sphaerosporella</taxon>
    </lineage>
</organism>
<dbReference type="InParanoid" id="A0A5J5EP89"/>